<sequence length="236" mass="25867">MHIKAVIFDIGGVVVGSPVAAIGRAEQQWSLPPHWLNAAITARGEDGAFQRLERGELGIEDFYRRFGEELSEVGRGNEAYQAYCRKAGIGSKRYKVAALTNNFAPLGHKPTRHRPSLDAFKPVSTAELRASLKAAAAAPDSIGSGNDMLRSMFDEYIESCVEGLRKPAAKFFQLALDRIGVKAEEAVFLDDIGHNLIVARKMGMHTIRVHHGRSKEAIQELERVLGMSLLQGSSKL</sequence>
<dbReference type="InterPro" id="IPR052898">
    <property type="entry name" value="ACAD10-like"/>
</dbReference>
<dbReference type="PANTHER" id="PTHR47829:SF1">
    <property type="entry name" value="HAD FAMILY PHOSPHATASE"/>
    <property type="match status" value="1"/>
</dbReference>
<proteinExistence type="predicted"/>
<dbReference type="NCBIfam" id="TIGR01509">
    <property type="entry name" value="HAD-SF-IA-v3"/>
    <property type="match status" value="1"/>
</dbReference>
<dbReference type="Gene3D" id="3.40.50.1000">
    <property type="entry name" value="HAD superfamily/HAD-like"/>
    <property type="match status" value="1"/>
</dbReference>
<dbReference type="InterPro" id="IPR023198">
    <property type="entry name" value="PGP-like_dom2"/>
</dbReference>
<dbReference type="SFLD" id="SFLDS00003">
    <property type="entry name" value="Haloacid_Dehalogenase"/>
    <property type="match status" value="1"/>
</dbReference>
<dbReference type="InterPro" id="IPR036412">
    <property type="entry name" value="HAD-like_sf"/>
</dbReference>
<dbReference type="InterPro" id="IPR023214">
    <property type="entry name" value="HAD_sf"/>
</dbReference>
<dbReference type="PANTHER" id="PTHR47829">
    <property type="entry name" value="HYDROLASE, PUTATIVE (AFU_ORTHOLOGUE AFUA_1G12880)-RELATED"/>
    <property type="match status" value="1"/>
</dbReference>
<dbReference type="Proteomes" id="UP000243876">
    <property type="component" value="Unassembled WGS sequence"/>
</dbReference>
<dbReference type="Gene3D" id="1.10.150.240">
    <property type="entry name" value="Putative phosphatase, domain 2"/>
    <property type="match status" value="1"/>
</dbReference>
<dbReference type="PRINTS" id="PR00413">
    <property type="entry name" value="HADHALOGNASE"/>
</dbReference>
<gene>
    <name evidence="1" type="primary">SPOSA6832_01883</name>
</gene>
<dbReference type="AlphaFoldDB" id="A0A0D6EJZ0"/>
<accession>A0A0D6EJZ0</accession>
<dbReference type="InterPro" id="IPR006439">
    <property type="entry name" value="HAD-SF_hydro_IA"/>
</dbReference>
<dbReference type="EMBL" id="CENE01000006">
    <property type="protein sequence ID" value="CEQ40279.1"/>
    <property type="molecule type" value="Genomic_DNA"/>
</dbReference>
<dbReference type="Pfam" id="PF00702">
    <property type="entry name" value="Hydrolase"/>
    <property type="match status" value="1"/>
</dbReference>
<reference evidence="2" key="1">
    <citation type="submission" date="2015-02" db="EMBL/GenBank/DDBJ databases">
        <authorList>
            <person name="Gon?alves P."/>
        </authorList>
    </citation>
    <scope>NUCLEOTIDE SEQUENCE [LARGE SCALE GENOMIC DNA]</scope>
</reference>
<dbReference type="GO" id="GO:0016791">
    <property type="term" value="F:phosphatase activity"/>
    <property type="evidence" value="ECO:0007669"/>
    <property type="project" value="UniProtKB-ARBA"/>
</dbReference>
<evidence type="ECO:0000313" key="1">
    <source>
        <dbReference type="EMBL" id="CEQ40279.1"/>
    </source>
</evidence>
<organism evidence="1 2">
    <name type="scientific">Sporidiobolus salmonicolor</name>
    <name type="common">Yeast-like fungus</name>
    <name type="synonym">Sporobolomyces salmonicolor</name>
    <dbReference type="NCBI Taxonomy" id="5005"/>
    <lineage>
        <taxon>Eukaryota</taxon>
        <taxon>Fungi</taxon>
        <taxon>Dikarya</taxon>
        <taxon>Basidiomycota</taxon>
        <taxon>Pucciniomycotina</taxon>
        <taxon>Microbotryomycetes</taxon>
        <taxon>Sporidiobolales</taxon>
        <taxon>Sporidiobolaceae</taxon>
        <taxon>Sporobolomyces</taxon>
    </lineage>
</organism>
<dbReference type="SUPFAM" id="SSF56784">
    <property type="entry name" value="HAD-like"/>
    <property type="match status" value="1"/>
</dbReference>
<dbReference type="OrthoDB" id="1694274at2759"/>
<evidence type="ECO:0000313" key="2">
    <source>
        <dbReference type="Proteomes" id="UP000243876"/>
    </source>
</evidence>
<protein>
    <submittedName>
        <fullName evidence="1">SPOSA6832_01883-mRNA-1:cds</fullName>
    </submittedName>
</protein>
<dbReference type="SFLD" id="SFLDG01129">
    <property type="entry name" value="C1.5:_HAD__Beta-PGM__Phosphata"/>
    <property type="match status" value="1"/>
</dbReference>
<dbReference type="CDD" id="cd02603">
    <property type="entry name" value="HAD_sEH-N_like"/>
    <property type="match status" value="1"/>
</dbReference>
<keyword evidence="2" id="KW-1185">Reference proteome</keyword>
<name>A0A0D6EJZ0_SPOSA</name>